<dbReference type="EMBL" id="CAHIKZ030000412">
    <property type="protein sequence ID" value="CAE1172903.1"/>
    <property type="molecule type" value="Genomic_DNA"/>
</dbReference>
<proteinExistence type="predicted"/>
<keyword evidence="3" id="KW-1185">Reference proteome</keyword>
<evidence type="ECO:0000313" key="2">
    <source>
        <dbReference type="EMBL" id="CAE1172903.1"/>
    </source>
</evidence>
<dbReference type="AlphaFoldDB" id="A0A812B9T5"/>
<feature type="transmembrane region" description="Helical" evidence="1">
    <location>
        <begin position="80"/>
        <end position="107"/>
    </location>
</feature>
<comment type="caution">
    <text evidence="2">The sequence shown here is derived from an EMBL/GenBank/DDBJ whole genome shotgun (WGS) entry which is preliminary data.</text>
</comment>
<feature type="transmembrane region" description="Helical" evidence="1">
    <location>
        <begin position="12"/>
        <end position="30"/>
    </location>
</feature>
<reference evidence="2" key="1">
    <citation type="submission" date="2021-01" db="EMBL/GenBank/DDBJ databases">
        <authorList>
            <person name="Li R."/>
            <person name="Bekaert M."/>
        </authorList>
    </citation>
    <scope>NUCLEOTIDE SEQUENCE</scope>
    <source>
        <strain evidence="2">Farmed</strain>
    </source>
</reference>
<feature type="transmembrane region" description="Helical" evidence="1">
    <location>
        <begin position="39"/>
        <end position="60"/>
    </location>
</feature>
<feature type="transmembrane region" description="Helical" evidence="1">
    <location>
        <begin position="119"/>
        <end position="144"/>
    </location>
</feature>
<protein>
    <submittedName>
        <fullName evidence="2">Uncharacterized protein</fullName>
    </submittedName>
</protein>
<name>A0A812B9T5_ACAPH</name>
<evidence type="ECO:0000256" key="1">
    <source>
        <dbReference type="SAM" id="Phobius"/>
    </source>
</evidence>
<feature type="transmembrane region" description="Helical" evidence="1">
    <location>
        <begin position="199"/>
        <end position="218"/>
    </location>
</feature>
<keyword evidence="1" id="KW-1133">Transmembrane helix</keyword>
<gene>
    <name evidence="2" type="ORF">SPHA_12310</name>
</gene>
<organism evidence="2 3">
    <name type="scientific">Acanthosepion pharaonis</name>
    <name type="common">Pharaoh cuttlefish</name>
    <name type="synonym">Sepia pharaonis</name>
    <dbReference type="NCBI Taxonomy" id="158019"/>
    <lineage>
        <taxon>Eukaryota</taxon>
        <taxon>Metazoa</taxon>
        <taxon>Spiralia</taxon>
        <taxon>Lophotrochozoa</taxon>
        <taxon>Mollusca</taxon>
        <taxon>Cephalopoda</taxon>
        <taxon>Coleoidea</taxon>
        <taxon>Decapodiformes</taxon>
        <taxon>Sepiida</taxon>
        <taxon>Sepiina</taxon>
        <taxon>Sepiidae</taxon>
        <taxon>Acanthosepion</taxon>
    </lineage>
</organism>
<sequence>MFRCQLFPTLSPNRFIFLFFFRPAVVFSSFQQNSSSSNLISFLSCNWIFMAFLVFSQSYLSFSFLYTRHGFYLSSFHSDFFPFSSISLCFFPSSPCLSLSLSLYIFPPFSPQHTFFFTLTFWLFLSFSHSPSFFGNFLPLSLFLWEFPPTLPLSLGISSHSPSFFGNFLPLSLFLWEFPPSISFFRVFFSLHSPSHLRIFYFTIPSHCVFSFSISSLVPSPNPLIYNISGNCIFLSLSLCHC</sequence>
<dbReference type="Proteomes" id="UP000597762">
    <property type="component" value="Unassembled WGS sequence"/>
</dbReference>
<keyword evidence="1" id="KW-0812">Transmembrane</keyword>
<feature type="transmembrane region" description="Helical" evidence="1">
    <location>
        <begin position="164"/>
        <end position="187"/>
    </location>
</feature>
<keyword evidence="1" id="KW-0472">Membrane</keyword>
<evidence type="ECO:0000313" key="3">
    <source>
        <dbReference type="Proteomes" id="UP000597762"/>
    </source>
</evidence>
<accession>A0A812B9T5</accession>